<evidence type="ECO:0000313" key="1">
    <source>
        <dbReference type="EMBL" id="CAB4622543.1"/>
    </source>
</evidence>
<accession>A0A6J6IDG0</accession>
<name>A0A6J6IDG0_9ZZZZ</name>
<proteinExistence type="predicted"/>
<gene>
    <name evidence="1" type="ORF">UFOPK1939_00670</name>
</gene>
<sequence>MVMLDRTDATTDVQLQRLRDLRKQEDLMRMQGYIVLTVTTHELIHQARDVVARINSALARAVA</sequence>
<organism evidence="1">
    <name type="scientific">freshwater metagenome</name>
    <dbReference type="NCBI Taxonomy" id="449393"/>
    <lineage>
        <taxon>unclassified sequences</taxon>
        <taxon>metagenomes</taxon>
        <taxon>ecological metagenomes</taxon>
    </lineage>
</organism>
<dbReference type="EMBL" id="CAEZVF010000086">
    <property type="protein sequence ID" value="CAB4622543.1"/>
    <property type="molecule type" value="Genomic_DNA"/>
</dbReference>
<dbReference type="AlphaFoldDB" id="A0A6J6IDG0"/>
<reference evidence="1" key="1">
    <citation type="submission" date="2020-05" db="EMBL/GenBank/DDBJ databases">
        <authorList>
            <person name="Chiriac C."/>
            <person name="Salcher M."/>
            <person name="Ghai R."/>
            <person name="Kavagutti S V."/>
        </authorList>
    </citation>
    <scope>NUCLEOTIDE SEQUENCE</scope>
</reference>
<protein>
    <submittedName>
        <fullName evidence="1">Unannotated protein</fullName>
    </submittedName>
</protein>